<dbReference type="InterPro" id="IPR050223">
    <property type="entry name" value="D-isomer_2-hydroxyacid_DH"/>
</dbReference>
<evidence type="ECO:0000259" key="6">
    <source>
        <dbReference type="Pfam" id="PF02826"/>
    </source>
</evidence>
<dbReference type="PANTHER" id="PTHR10996">
    <property type="entry name" value="2-HYDROXYACID DEHYDROGENASE-RELATED"/>
    <property type="match status" value="1"/>
</dbReference>
<evidence type="ECO:0000256" key="2">
    <source>
        <dbReference type="ARBA" id="ARBA00023002"/>
    </source>
</evidence>
<feature type="domain" description="D-isomer specific 2-hydroxyacid dehydrogenase catalytic" evidence="5">
    <location>
        <begin position="60"/>
        <end position="152"/>
    </location>
</feature>
<evidence type="ECO:0000313" key="8">
    <source>
        <dbReference type="Proteomes" id="UP000308199"/>
    </source>
</evidence>
<dbReference type="Gene3D" id="3.40.50.720">
    <property type="entry name" value="NAD(P)-binding Rossmann-like Domain"/>
    <property type="match status" value="2"/>
</dbReference>
<protein>
    <recommendedName>
        <fullName evidence="9">D-isomer specific 2-hydroxyacid dehydrogenase catalytic domain-containing protein</fullName>
    </recommendedName>
</protein>
<comment type="similarity">
    <text evidence="1 3">Belongs to the D-isomer specific 2-hydroxyacid dehydrogenase family.</text>
</comment>
<dbReference type="InterPro" id="IPR006140">
    <property type="entry name" value="D-isomer_DH_NAD-bd"/>
</dbReference>
<dbReference type="PANTHER" id="PTHR10996:SF257">
    <property type="entry name" value="GLYOXYLATE REDUCTASE 1"/>
    <property type="match status" value="1"/>
</dbReference>
<evidence type="ECO:0000256" key="3">
    <source>
        <dbReference type="RuleBase" id="RU003719"/>
    </source>
</evidence>
<dbReference type="Pfam" id="PF02826">
    <property type="entry name" value="2-Hacid_dh_C"/>
    <property type="match status" value="1"/>
</dbReference>
<evidence type="ECO:0000256" key="1">
    <source>
        <dbReference type="ARBA" id="ARBA00005854"/>
    </source>
</evidence>
<gene>
    <name evidence="7" type="ORF">EW145_g8464</name>
</gene>
<dbReference type="InterPro" id="IPR006139">
    <property type="entry name" value="D-isomer_2_OHA_DH_cat_dom"/>
</dbReference>
<evidence type="ECO:0000259" key="5">
    <source>
        <dbReference type="Pfam" id="PF00389"/>
    </source>
</evidence>
<dbReference type="Proteomes" id="UP000308199">
    <property type="component" value="Unassembled WGS sequence"/>
</dbReference>
<dbReference type="GO" id="GO:0030267">
    <property type="term" value="F:glyoxylate reductase (NADPH) activity"/>
    <property type="evidence" value="ECO:0007669"/>
    <property type="project" value="TreeGrafter"/>
</dbReference>
<evidence type="ECO:0000313" key="7">
    <source>
        <dbReference type="EMBL" id="THG93122.1"/>
    </source>
</evidence>
<dbReference type="Pfam" id="PF00389">
    <property type="entry name" value="2-Hacid_dh"/>
    <property type="match status" value="1"/>
</dbReference>
<keyword evidence="2 3" id="KW-0560">Oxidoreductase</keyword>
<feature type="region of interest" description="Disordered" evidence="4">
    <location>
        <begin position="1"/>
        <end position="44"/>
    </location>
</feature>
<accession>A0A4V3X972</accession>
<feature type="compositionally biased region" description="Gly residues" evidence="4">
    <location>
        <begin position="10"/>
        <end position="27"/>
    </location>
</feature>
<reference evidence="7 8" key="1">
    <citation type="submission" date="2019-02" db="EMBL/GenBank/DDBJ databases">
        <title>Genome sequencing of the rare red list fungi Phellinidium pouzarii.</title>
        <authorList>
            <person name="Buettner E."/>
            <person name="Kellner H."/>
        </authorList>
    </citation>
    <scope>NUCLEOTIDE SEQUENCE [LARGE SCALE GENOMIC DNA]</scope>
    <source>
        <strain evidence="7 8">DSM 108285</strain>
    </source>
</reference>
<feature type="non-terminal residue" evidence="7">
    <location>
        <position position="227"/>
    </location>
</feature>
<dbReference type="OrthoDB" id="9991913at2759"/>
<proteinExistence type="inferred from homology"/>
<comment type="caution">
    <text evidence="7">The sequence shown here is derived from an EMBL/GenBank/DDBJ whole genome shotgun (WGS) entry which is preliminary data.</text>
</comment>
<dbReference type="PROSITE" id="PS00065">
    <property type="entry name" value="D_2_HYDROXYACID_DH_1"/>
    <property type="match status" value="1"/>
</dbReference>
<dbReference type="GO" id="GO:0016618">
    <property type="term" value="F:hydroxypyruvate reductase [NAD(P)H] activity"/>
    <property type="evidence" value="ECO:0007669"/>
    <property type="project" value="TreeGrafter"/>
</dbReference>
<name>A0A4V3X972_9AGAM</name>
<dbReference type="EMBL" id="SGPK01001392">
    <property type="protein sequence ID" value="THG93122.1"/>
    <property type="molecule type" value="Genomic_DNA"/>
</dbReference>
<evidence type="ECO:0000256" key="4">
    <source>
        <dbReference type="SAM" id="MobiDB-lite"/>
    </source>
</evidence>
<dbReference type="AlphaFoldDB" id="A0A4V3X972"/>
<dbReference type="SUPFAM" id="SSF52283">
    <property type="entry name" value="Formate/glycerate dehydrogenase catalytic domain-like"/>
    <property type="match status" value="1"/>
</dbReference>
<sequence length="227" mass="23865">MRLSDAVVGGKRGGGGGVDAGGAGAGERTGSTDQQTEPKTDTDGNIIWAHDETKDLLGGISQIVLMDSPDRDDFLNGFKSGGKYDGVVGIYRHNSSSDRIGIFDTALIDALSPSVGWIAHNGAGYDQIDTKACKAKGIVVSNTPGAVDDATATTGLYLIISALRQFARAEQNIRSGNWKSGLKPAHDPSEKTLAILGLGGIGLRLAELCRPFNMRIVYHSRRPNPSA</sequence>
<dbReference type="InterPro" id="IPR036291">
    <property type="entry name" value="NAD(P)-bd_dom_sf"/>
</dbReference>
<keyword evidence="8" id="KW-1185">Reference proteome</keyword>
<dbReference type="GO" id="GO:0005829">
    <property type="term" value="C:cytosol"/>
    <property type="evidence" value="ECO:0007669"/>
    <property type="project" value="TreeGrafter"/>
</dbReference>
<dbReference type="SUPFAM" id="SSF51735">
    <property type="entry name" value="NAD(P)-binding Rossmann-fold domains"/>
    <property type="match status" value="1"/>
</dbReference>
<organism evidence="7 8">
    <name type="scientific">Phellinidium pouzarii</name>
    <dbReference type="NCBI Taxonomy" id="167371"/>
    <lineage>
        <taxon>Eukaryota</taxon>
        <taxon>Fungi</taxon>
        <taxon>Dikarya</taxon>
        <taxon>Basidiomycota</taxon>
        <taxon>Agaricomycotina</taxon>
        <taxon>Agaricomycetes</taxon>
        <taxon>Hymenochaetales</taxon>
        <taxon>Hymenochaetaceae</taxon>
        <taxon>Phellinidium</taxon>
    </lineage>
</organism>
<dbReference type="InterPro" id="IPR029752">
    <property type="entry name" value="D-isomer_DH_CS1"/>
</dbReference>
<dbReference type="GO" id="GO:0051287">
    <property type="term" value="F:NAD binding"/>
    <property type="evidence" value="ECO:0007669"/>
    <property type="project" value="InterPro"/>
</dbReference>
<evidence type="ECO:0008006" key="9">
    <source>
        <dbReference type="Google" id="ProtNLM"/>
    </source>
</evidence>
<feature type="domain" description="D-isomer specific 2-hydroxyacid dehydrogenase NAD-binding" evidence="6">
    <location>
        <begin position="157"/>
        <end position="225"/>
    </location>
</feature>